<dbReference type="InterPro" id="IPR025917">
    <property type="entry name" value="YuiB"/>
</dbReference>
<comment type="caution">
    <text evidence="2">The sequence shown here is derived from an EMBL/GenBank/DDBJ whole genome shotgun (WGS) entry which is preliminary data.</text>
</comment>
<dbReference type="Pfam" id="PF14068">
    <property type="entry name" value="YuiB"/>
    <property type="match status" value="1"/>
</dbReference>
<evidence type="ECO:0000256" key="1">
    <source>
        <dbReference type="SAM" id="Phobius"/>
    </source>
</evidence>
<feature type="transmembrane region" description="Helical" evidence="1">
    <location>
        <begin position="6"/>
        <end position="26"/>
    </location>
</feature>
<reference evidence="2 3" key="1">
    <citation type="submission" date="2018-03" db="EMBL/GenBank/DDBJ databases">
        <title>Genomic Encyclopedia of Type Strains, Phase III (KMG-III): the genomes of soil and plant-associated and newly described type strains.</title>
        <authorList>
            <person name="Whitman W."/>
        </authorList>
    </citation>
    <scope>NUCLEOTIDE SEQUENCE [LARGE SCALE GENOMIC DNA]</scope>
    <source>
        <strain evidence="2 3">CGMCC 1.07653</strain>
    </source>
</reference>
<keyword evidence="1" id="KW-1133">Transmembrane helix</keyword>
<dbReference type="RefSeq" id="WP_106588942.1">
    <property type="nucleotide sequence ID" value="NZ_PYAV01000008.1"/>
</dbReference>
<name>A0A2P8HE09_9BACI</name>
<feature type="transmembrane region" description="Helical" evidence="1">
    <location>
        <begin position="79"/>
        <end position="99"/>
    </location>
</feature>
<accession>A0A2P8HE09</accession>
<keyword evidence="1" id="KW-0812">Transmembrane</keyword>
<gene>
    <name evidence="2" type="ORF">B0H94_10878</name>
</gene>
<evidence type="ECO:0000313" key="2">
    <source>
        <dbReference type="EMBL" id="PSL44467.1"/>
    </source>
</evidence>
<proteinExistence type="predicted"/>
<dbReference type="EMBL" id="PYAV01000008">
    <property type="protein sequence ID" value="PSL44467.1"/>
    <property type="molecule type" value="Genomic_DNA"/>
</dbReference>
<keyword evidence="1" id="KW-0472">Membrane</keyword>
<dbReference type="OrthoDB" id="2382309at2"/>
<evidence type="ECO:0000313" key="3">
    <source>
        <dbReference type="Proteomes" id="UP000242310"/>
    </source>
</evidence>
<feature type="transmembrane region" description="Helical" evidence="1">
    <location>
        <begin position="38"/>
        <end position="59"/>
    </location>
</feature>
<sequence>MLTSLPQLILSMILFLILFFGIGFLLNMILRSTWITAFIYPLLVLWIVDSLGLLSYFTAPAASFQTLGQDLAGLQLADVLILTCGLIGAVLAGIVIRMLRVRGYQMF</sequence>
<keyword evidence="3" id="KW-1185">Reference proteome</keyword>
<protein>
    <submittedName>
        <fullName evidence="2">YuiB-like putative membrane protein</fullName>
    </submittedName>
</protein>
<dbReference type="Proteomes" id="UP000242310">
    <property type="component" value="Unassembled WGS sequence"/>
</dbReference>
<dbReference type="AlphaFoldDB" id="A0A2P8HE09"/>
<organism evidence="2 3">
    <name type="scientific">Salsuginibacillus halophilus</name>
    <dbReference type="NCBI Taxonomy" id="517424"/>
    <lineage>
        <taxon>Bacteria</taxon>
        <taxon>Bacillati</taxon>
        <taxon>Bacillota</taxon>
        <taxon>Bacilli</taxon>
        <taxon>Bacillales</taxon>
        <taxon>Bacillaceae</taxon>
        <taxon>Salsuginibacillus</taxon>
    </lineage>
</organism>